<feature type="domain" description="Alcohol dehydrogenase-like C-terminal" evidence="7">
    <location>
        <begin position="128"/>
        <end position="206"/>
    </location>
</feature>
<dbReference type="InterPro" id="IPR002328">
    <property type="entry name" value="ADH_Zn_CS"/>
</dbReference>
<dbReference type="Proteomes" id="UP000188268">
    <property type="component" value="Unassembled WGS sequence"/>
</dbReference>
<dbReference type="SUPFAM" id="SSF50129">
    <property type="entry name" value="GroES-like"/>
    <property type="match status" value="1"/>
</dbReference>
<evidence type="ECO:0000256" key="6">
    <source>
        <dbReference type="RuleBase" id="RU361277"/>
    </source>
</evidence>
<name>A0A1R3GEY8_COCAP</name>
<dbReference type="Gene3D" id="3.90.180.10">
    <property type="entry name" value="Medium-chain alcohol dehydrogenases, catalytic domain"/>
    <property type="match status" value="2"/>
</dbReference>
<sequence length="249" mass="27505">MEGRRVVGLAARDESGHLSPYSFTLRKTGPEDVLLKVLYCGVDHSDLHQMRGELGPTNYPLVPGHEVVGEIVELGSEVNKFKIGDKVGVGCIISSCGECYACESNNEQYCSKRILTYADTNKDGTPTQAEMEGAVNSLDYILDTVPAFHDLEPYISILKVEGKLIFVGVATKPLQFNNDHLILGKKSLAGSFIGSMADTQEILDFWAEKGLTSMVEVVKADYINKAFERMEKNDVRYRFVLDVANSNLE</sequence>
<evidence type="ECO:0000256" key="3">
    <source>
        <dbReference type="ARBA" id="ARBA00022723"/>
    </source>
</evidence>
<dbReference type="InterPro" id="IPR013149">
    <property type="entry name" value="ADH-like_C"/>
</dbReference>
<evidence type="ECO:0000259" key="7">
    <source>
        <dbReference type="Pfam" id="PF00107"/>
    </source>
</evidence>
<dbReference type="SUPFAM" id="SSF51735">
    <property type="entry name" value="NAD(P)-binding Rossmann-fold domains"/>
    <property type="match status" value="1"/>
</dbReference>
<keyword evidence="3 6" id="KW-0479">Metal-binding</keyword>
<reference evidence="9 10" key="1">
    <citation type="submission" date="2013-09" db="EMBL/GenBank/DDBJ databases">
        <title>Corchorus capsularis genome sequencing.</title>
        <authorList>
            <person name="Alam M."/>
            <person name="Haque M.S."/>
            <person name="Islam M.S."/>
            <person name="Emdad E.M."/>
            <person name="Islam M.M."/>
            <person name="Ahmed B."/>
            <person name="Halim A."/>
            <person name="Hossen Q.M.M."/>
            <person name="Hossain M.Z."/>
            <person name="Ahmed R."/>
            <person name="Khan M.M."/>
            <person name="Islam R."/>
            <person name="Rashid M.M."/>
            <person name="Khan S.A."/>
            <person name="Rahman M.S."/>
            <person name="Alam M."/>
        </authorList>
    </citation>
    <scope>NUCLEOTIDE SEQUENCE [LARGE SCALE GENOMIC DNA]</scope>
    <source>
        <strain evidence="10">cv. CVL-1</strain>
        <tissue evidence="9">Whole seedling</tissue>
    </source>
</reference>
<dbReference type="Gramene" id="OMO56590">
    <property type="protein sequence ID" value="OMO56590"/>
    <property type="gene ID" value="CCACVL1_26440"/>
</dbReference>
<keyword evidence="4 6" id="KW-0862">Zinc</keyword>
<feature type="domain" description="Alcohol dehydrogenase-like N-terminal" evidence="8">
    <location>
        <begin position="29"/>
        <end position="117"/>
    </location>
</feature>
<evidence type="ECO:0000256" key="2">
    <source>
        <dbReference type="ARBA" id="ARBA00008072"/>
    </source>
</evidence>
<dbReference type="AlphaFoldDB" id="A0A1R3GEY8"/>
<comment type="caution">
    <text evidence="9">The sequence shown here is derived from an EMBL/GenBank/DDBJ whole genome shotgun (WGS) entry which is preliminary data.</text>
</comment>
<accession>A0A1R3GEY8</accession>
<evidence type="ECO:0000313" key="9">
    <source>
        <dbReference type="EMBL" id="OMO56590.1"/>
    </source>
</evidence>
<dbReference type="PROSITE" id="PS00059">
    <property type="entry name" value="ADH_ZINC"/>
    <property type="match status" value="1"/>
</dbReference>
<dbReference type="GO" id="GO:0016616">
    <property type="term" value="F:oxidoreductase activity, acting on the CH-OH group of donors, NAD or NADP as acceptor"/>
    <property type="evidence" value="ECO:0007669"/>
    <property type="project" value="InterPro"/>
</dbReference>
<organism evidence="9 10">
    <name type="scientific">Corchorus capsularis</name>
    <name type="common">Jute</name>
    <dbReference type="NCBI Taxonomy" id="210143"/>
    <lineage>
        <taxon>Eukaryota</taxon>
        <taxon>Viridiplantae</taxon>
        <taxon>Streptophyta</taxon>
        <taxon>Embryophyta</taxon>
        <taxon>Tracheophyta</taxon>
        <taxon>Spermatophyta</taxon>
        <taxon>Magnoliopsida</taxon>
        <taxon>eudicotyledons</taxon>
        <taxon>Gunneridae</taxon>
        <taxon>Pentapetalae</taxon>
        <taxon>rosids</taxon>
        <taxon>malvids</taxon>
        <taxon>Malvales</taxon>
        <taxon>Malvaceae</taxon>
        <taxon>Grewioideae</taxon>
        <taxon>Apeibeae</taxon>
        <taxon>Corchorus</taxon>
    </lineage>
</organism>
<dbReference type="STRING" id="210143.A0A1R3GEY8"/>
<dbReference type="InterPro" id="IPR036291">
    <property type="entry name" value="NAD(P)-bd_dom_sf"/>
</dbReference>
<evidence type="ECO:0000256" key="1">
    <source>
        <dbReference type="ARBA" id="ARBA00001947"/>
    </source>
</evidence>
<dbReference type="EMBL" id="AWWV01014480">
    <property type="protein sequence ID" value="OMO56590.1"/>
    <property type="molecule type" value="Genomic_DNA"/>
</dbReference>
<comment type="similarity">
    <text evidence="2 6">Belongs to the zinc-containing alcohol dehydrogenase family.</text>
</comment>
<protein>
    <submittedName>
        <fullName evidence="9">Alcohol dehydrogenase superfamily, zinc-type</fullName>
    </submittedName>
</protein>
<dbReference type="Pfam" id="PF08240">
    <property type="entry name" value="ADH_N"/>
    <property type="match status" value="1"/>
</dbReference>
<dbReference type="PANTHER" id="PTHR42683">
    <property type="entry name" value="ALDEHYDE REDUCTASE"/>
    <property type="match status" value="1"/>
</dbReference>
<proteinExistence type="inferred from homology"/>
<evidence type="ECO:0000259" key="8">
    <source>
        <dbReference type="Pfam" id="PF08240"/>
    </source>
</evidence>
<gene>
    <name evidence="9" type="ORF">CCACVL1_26440</name>
</gene>
<dbReference type="OrthoDB" id="1879366at2759"/>
<comment type="cofactor">
    <cofactor evidence="1 6">
        <name>Zn(2+)</name>
        <dbReference type="ChEBI" id="CHEBI:29105"/>
    </cofactor>
</comment>
<evidence type="ECO:0000256" key="5">
    <source>
        <dbReference type="ARBA" id="ARBA00023002"/>
    </source>
</evidence>
<dbReference type="GO" id="GO:0009809">
    <property type="term" value="P:lignin biosynthetic process"/>
    <property type="evidence" value="ECO:0007669"/>
    <property type="project" value="UniProtKB-ARBA"/>
</dbReference>
<dbReference type="InterPro" id="IPR047109">
    <property type="entry name" value="CAD-like"/>
</dbReference>
<dbReference type="CDD" id="cd05283">
    <property type="entry name" value="CAD1"/>
    <property type="match status" value="1"/>
</dbReference>
<keyword evidence="10" id="KW-1185">Reference proteome</keyword>
<evidence type="ECO:0000256" key="4">
    <source>
        <dbReference type="ARBA" id="ARBA00022833"/>
    </source>
</evidence>
<dbReference type="InterPro" id="IPR013154">
    <property type="entry name" value="ADH-like_N"/>
</dbReference>
<dbReference type="Pfam" id="PF00107">
    <property type="entry name" value="ADH_zinc_N"/>
    <property type="match status" value="1"/>
</dbReference>
<dbReference type="GO" id="GO:0008270">
    <property type="term" value="F:zinc ion binding"/>
    <property type="evidence" value="ECO:0007669"/>
    <property type="project" value="InterPro"/>
</dbReference>
<dbReference type="InterPro" id="IPR011032">
    <property type="entry name" value="GroES-like_sf"/>
</dbReference>
<evidence type="ECO:0000313" key="10">
    <source>
        <dbReference type="Proteomes" id="UP000188268"/>
    </source>
</evidence>
<keyword evidence="5" id="KW-0560">Oxidoreductase</keyword>